<sequence>MEKQHSVEESQQINQEIYNQQNQQKRIQSIQSQDEEEQINNSHFKNLSSSSIQNVLSEQNSDYGQENQDEFNFLMQEQNQKKNIEKKQNQQYVQNQEQDQKQGKLVKEESNTVENQVVQVQELKNDDKEIINYSQTSNNQGNKDVKQVSINNLIKQIPTEISDQKLEKKQLDEDELNNERVHKGSQQIEKLKSIIKSPKSGSSQIQSGDPSLDKSILLEKIQKQKKNEQQYNQMMETHLNEIFQFYTKQFINPIKLLTKDQIFEKKQVLNLQQFMHFCKDFKLIDLLVTNDFILKYAGSKSQKPLYKIKYKNRVKDSYVITKQILEEIFQKSSGIKQLSFSEFQYSLIKIADIIFPVSGSGSVKALNSYLGLHDPEIYSKKLTKVEDLNQSRMQDQGKINIKSEVKKVLPQIQNKPKIESQKIQDTFEISKFIQIQQNNPSKFQQNNKYQANSIRWEDLGGSDKDFDPKKLLFEEDITDQEDALYLKEYMITKQGISKKQEFQKQYQEGQRVNYRQHVDQNQKYKRDQGYTEDVYKEFKLYDLQHKMDLQKHTISLQKNYESDDAQLINYEIAEKNQFQKQKNQLIHPNSFELRKNYNVIKQVSFTNKSQIYHNMSQSNERGQQNISSIEQESKKNILKMETNQKKRELSILVGMKKNQESVIRKIQKK</sequence>
<feature type="compositionally biased region" description="Low complexity" evidence="1">
    <location>
        <begin position="9"/>
        <end position="32"/>
    </location>
</feature>
<dbReference type="Proteomes" id="UP000692954">
    <property type="component" value="Unassembled WGS sequence"/>
</dbReference>
<gene>
    <name evidence="2" type="ORF">PSON_ATCC_30995.1.T0040396</name>
</gene>
<dbReference type="OrthoDB" id="313045at2759"/>
<proteinExistence type="predicted"/>
<comment type="caution">
    <text evidence="2">The sequence shown here is derived from an EMBL/GenBank/DDBJ whole genome shotgun (WGS) entry which is preliminary data.</text>
</comment>
<reference evidence="2" key="1">
    <citation type="submission" date="2021-01" db="EMBL/GenBank/DDBJ databases">
        <authorList>
            <consortium name="Genoscope - CEA"/>
            <person name="William W."/>
        </authorList>
    </citation>
    <scope>NUCLEOTIDE SEQUENCE</scope>
</reference>
<protein>
    <submittedName>
        <fullName evidence="2">Uncharacterized protein</fullName>
    </submittedName>
</protein>
<dbReference type="EMBL" id="CAJJDN010000004">
    <property type="protein sequence ID" value="CAD8049948.1"/>
    <property type="molecule type" value="Genomic_DNA"/>
</dbReference>
<dbReference type="AlphaFoldDB" id="A0A8S1K3L6"/>
<organism evidence="2 3">
    <name type="scientific">Paramecium sonneborni</name>
    <dbReference type="NCBI Taxonomy" id="65129"/>
    <lineage>
        <taxon>Eukaryota</taxon>
        <taxon>Sar</taxon>
        <taxon>Alveolata</taxon>
        <taxon>Ciliophora</taxon>
        <taxon>Intramacronucleata</taxon>
        <taxon>Oligohymenophorea</taxon>
        <taxon>Peniculida</taxon>
        <taxon>Parameciidae</taxon>
        <taxon>Paramecium</taxon>
    </lineage>
</organism>
<evidence type="ECO:0000313" key="3">
    <source>
        <dbReference type="Proteomes" id="UP000692954"/>
    </source>
</evidence>
<name>A0A8S1K3L6_9CILI</name>
<feature type="compositionally biased region" description="Basic and acidic residues" evidence="1">
    <location>
        <begin position="98"/>
        <end position="110"/>
    </location>
</feature>
<feature type="region of interest" description="Disordered" evidence="1">
    <location>
        <begin position="1"/>
        <end position="110"/>
    </location>
</feature>
<feature type="compositionally biased region" description="Basic and acidic residues" evidence="1">
    <location>
        <begin position="79"/>
        <end position="88"/>
    </location>
</feature>
<feature type="compositionally biased region" description="Polar residues" evidence="1">
    <location>
        <begin position="43"/>
        <end position="66"/>
    </location>
</feature>
<evidence type="ECO:0000313" key="2">
    <source>
        <dbReference type="EMBL" id="CAD8049948.1"/>
    </source>
</evidence>
<keyword evidence="3" id="KW-1185">Reference proteome</keyword>
<evidence type="ECO:0000256" key="1">
    <source>
        <dbReference type="SAM" id="MobiDB-lite"/>
    </source>
</evidence>
<accession>A0A8S1K3L6</accession>